<evidence type="ECO:0000256" key="16">
    <source>
        <dbReference type="ARBA" id="ARBA00031098"/>
    </source>
</evidence>
<evidence type="ECO:0000256" key="5">
    <source>
        <dbReference type="ARBA" id="ARBA00019562"/>
    </source>
</evidence>
<dbReference type="SUPFAM" id="SSF53659">
    <property type="entry name" value="Isocitrate/Isopropylmalate dehydrogenase-like"/>
    <property type="match status" value="1"/>
</dbReference>
<feature type="modified residue" description="N6-succinyllysine" evidence="22">
    <location>
        <position position="89"/>
    </location>
</feature>
<dbReference type="GO" id="GO:0051287">
    <property type="term" value="F:NAD binding"/>
    <property type="evidence" value="ECO:0007669"/>
    <property type="project" value="InterPro"/>
</dbReference>
<evidence type="ECO:0000256" key="14">
    <source>
        <dbReference type="ARBA" id="ARBA00029765"/>
    </source>
</evidence>
<feature type="binding site" evidence="18">
    <location>
        <position position="108"/>
    </location>
    <ligand>
        <name>D-threo-isocitrate</name>
        <dbReference type="ChEBI" id="CHEBI:15562"/>
    </ligand>
</feature>
<evidence type="ECO:0000256" key="6">
    <source>
        <dbReference type="ARBA" id="ARBA00022435"/>
    </source>
</evidence>
<feature type="site" description="Critical for catalysis" evidence="21">
    <location>
        <position position="149"/>
    </location>
</feature>
<dbReference type="Pfam" id="PF00180">
    <property type="entry name" value="Iso_dh"/>
    <property type="match status" value="1"/>
</dbReference>
<keyword evidence="12 20" id="KW-0464">Manganese</keyword>
<dbReference type="GO" id="GO:0006097">
    <property type="term" value="P:glyoxylate cycle"/>
    <property type="evidence" value="ECO:0007669"/>
    <property type="project" value="UniProtKB-KW"/>
</dbReference>
<dbReference type="PANTHER" id="PTHR43504">
    <property type="entry name" value="ISOCITRATE DEHYDROGENASE [NADP]"/>
    <property type="match status" value="1"/>
</dbReference>
<evidence type="ECO:0000256" key="2">
    <source>
        <dbReference type="ARBA" id="ARBA00007769"/>
    </source>
</evidence>
<dbReference type="PANTHER" id="PTHR43504:SF1">
    <property type="entry name" value="ISOCITRATE DEHYDROGENASE [NADP]"/>
    <property type="match status" value="1"/>
</dbReference>
<comment type="similarity">
    <text evidence="2">Belongs to the isocitrate and isopropylmalate dehydrogenases family.</text>
</comment>
<reference evidence="24" key="1">
    <citation type="submission" date="2023-01" db="EMBL/GenBank/DDBJ databases">
        <title>Genome analysis of 13 Lactobacillus isolated from gut of wild boar.</title>
        <authorList>
            <person name="Papp P."/>
            <person name="Libisch B."/>
            <person name="Nagy T."/>
            <person name="Olasz F."/>
        </authorList>
    </citation>
    <scope>NUCLEOTIDE SEQUENCE</scope>
    <source>
        <strain evidence="24">F108</strain>
    </source>
</reference>
<feature type="binding site" evidence="18">
    <location>
        <position position="104"/>
    </location>
    <ligand>
        <name>D-threo-isocitrate</name>
        <dbReference type="ChEBI" id="CHEBI:15562"/>
    </ligand>
</feature>
<dbReference type="GO" id="GO:0000287">
    <property type="term" value="F:magnesium ion binding"/>
    <property type="evidence" value="ECO:0007669"/>
    <property type="project" value="InterPro"/>
</dbReference>
<evidence type="ECO:0000256" key="19">
    <source>
        <dbReference type="PIRSR" id="PIRSR604439-2"/>
    </source>
</evidence>
<evidence type="ECO:0000259" key="23">
    <source>
        <dbReference type="SMART" id="SM01329"/>
    </source>
</evidence>
<name>A0AAJ1HNX6_LIMMU</name>
<dbReference type="RefSeq" id="WP_080890471.1">
    <property type="nucleotide sequence ID" value="NZ_CABMGR010000008.1"/>
</dbReference>
<feature type="binding site" evidence="18">
    <location>
        <position position="142"/>
    </location>
    <ligand>
        <name>D-threo-isocitrate</name>
        <dbReference type="ChEBI" id="CHEBI:15562"/>
    </ligand>
</feature>
<comment type="cofactor">
    <cofactor evidence="1">
        <name>Mn(2+)</name>
        <dbReference type="ChEBI" id="CHEBI:29035"/>
    </cofactor>
</comment>
<evidence type="ECO:0000256" key="8">
    <source>
        <dbReference type="ARBA" id="ARBA00022723"/>
    </source>
</evidence>
<keyword evidence="11" id="KW-0560">Oxidoreductase</keyword>
<keyword evidence="9 20" id="KW-0460">Magnesium</keyword>
<evidence type="ECO:0000256" key="4">
    <source>
        <dbReference type="ARBA" id="ARBA00013013"/>
    </source>
</evidence>
<evidence type="ECO:0000256" key="15">
    <source>
        <dbReference type="ARBA" id="ARBA00029990"/>
    </source>
</evidence>
<dbReference type="InterPro" id="IPR024084">
    <property type="entry name" value="IsoPropMal-DH-like_dom"/>
</dbReference>
<feature type="modified residue" description="Phosphoserine" evidence="22">
    <location>
        <position position="102"/>
    </location>
</feature>
<evidence type="ECO:0000256" key="22">
    <source>
        <dbReference type="PIRSR" id="PIRSR604439-5"/>
    </source>
</evidence>
<feature type="binding site" evidence="18">
    <location>
        <position position="118"/>
    </location>
    <ligand>
        <name>D-threo-isocitrate</name>
        <dbReference type="ChEBI" id="CHEBI:15562"/>
    </ligand>
</feature>
<proteinExistence type="inferred from homology"/>
<evidence type="ECO:0000256" key="7">
    <source>
        <dbReference type="ARBA" id="ARBA00022532"/>
    </source>
</evidence>
<evidence type="ECO:0000256" key="3">
    <source>
        <dbReference type="ARBA" id="ARBA00011738"/>
    </source>
</evidence>
<evidence type="ECO:0000256" key="18">
    <source>
        <dbReference type="PIRSR" id="PIRSR604439-1"/>
    </source>
</evidence>
<evidence type="ECO:0000256" key="21">
    <source>
        <dbReference type="PIRSR" id="PIRSR604439-4"/>
    </source>
</evidence>
<evidence type="ECO:0000256" key="11">
    <source>
        <dbReference type="ARBA" id="ARBA00023002"/>
    </source>
</evidence>
<gene>
    <name evidence="24" type="primary">icd</name>
    <name evidence="24" type="ORF">PO158_06895</name>
</gene>
<dbReference type="AlphaFoldDB" id="A0AAJ1HNX6"/>
<comment type="catalytic activity">
    <reaction evidence="13">
        <text>D-threo-isocitrate + NADP(+) = 2-oxoglutarate + CO2 + NADPH</text>
        <dbReference type="Rhea" id="RHEA:19629"/>
        <dbReference type="ChEBI" id="CHEBI:15562"/>
        <dbReference type="ChEBI" id="CHEBI:16526"/>
        <dbReference type="ChEBI" id="CHEBI:16810"/>
        <dbReference type="ChEBI" id="CHEBI:57783"/>
        <dbReference type="ChEBI" id="CHEBI:58349"/>
        <dbReference type="EC" id="1.1.1.42"/>
    </reaction>
</comment>
<feature type="binding site" evidence="19">
    <location>
        <position position="93"/>
    </location>
    <ligand>
        <name>NADP(+)</name>
        <dbReference type="ChEBI" id="CHEBI:58349"/>
    </ligand>
</feature>
<evidence type="ECO:0000256" key="12">
    <source>
        <dbReference type="ARBA" id="ARBA00023211"/>
    </source>
</evidence>
<feature type="domain" description="Isopropylmalate dehydrogenase-like" evidence="23">
    <location>
        <begin position="19"/>
        <end position="413"/>
    </location>
</feature>
<evidence type="ECO:0000256" key="17">
    <source>
        <dbReference type="ARBA" id="ARBA00046127"/>
    </source>
</evidence>
<dbReference type="InterPro" id="IPR004439">
    <property type="entry name" value="Isocitrate_DH_NADP_dimer_prok"/>
</dbReference>
<feature type="binding site" evidence="19">
    <location>
        <position position="356"/>
    </location>
    <ligand>
        <name>NADP(+)</name>
        <dbReference type="ChEBI" id="CHEBI:58349"/>
    </ligand>
</feature>
<evidence type="ECO:0000313" key="24">
    <source>
        <dbReference type="EMBL" id="MDC2828008.1"/>
    </source>
</evidence>
<evidence type="ECO:0000256" key="13">
    <source>
        <dbReference type="ARBA" id="ARBA00023554"/>
    </source>
</evidence>
<evidence type="ECO:0000256" key="9">
    <source>
        <dbReference type="ARBA" id="ARBA00022842"/>
    </source>
</evidence>
<dbReference type="Gene3D" id="3.40.718.10">
    <property type="entry name" value="Isopropylmalate Dehydrogenase"/>
    <property type="match status" value="1"/>
</dbReference>
<dbReference type="GO" id="GO:0006099">
    <property type="term" value="P:tricarboxylic acid cycle"/>
    <property type="evidence" value="ECO:0007669"/>
    <property type="project" value="UniProtKB-KW"/>
</dbReference>
<comment type="cofactor">
    <cofactor evidence="20">
        <name>Mg(2+)</name>
        <dbReference type="ChEBI" id="CHEBI:18420"/>
    </cofactor>
    <cofactor evidence="20">
        <name>Mn(2+)</name>
        <dbReference type="ChEBI" id="CHEBI:29035"/>
    </cofactor>
    <text evidence="20">Binds 1 Mg(2+) or Mn(2+) ion per subunit.</text>
</comment>
<organism evidence="24 25">
    <name type="scientific">Limosilactobacillus mucosae</name>
    <name type="common">Lactobacillus mucosae</name>
    <dbReference type="NCBI Taxonomy" id="97478"/>
    <lineage>
        <taxon>Bacteria</taxon>
        <taxon>Bacillati</taxon>
        <taxon>Bacillota</taxon>
        <taxon>Bacilli</taxon>
        <taxon>Lactobacillales</taxon>
        <taxon>Lactobacillaceae</taxon>
        <taxon>Limosilactobacillus</taxon>
    </lineage>
</organism>
<keyword evidence="7" id="KW-0816">Tricarboxylic acid cycle</keyword>
<accession>A0AAJ1HNX6</accession>
<evidence type="ECO:0000256" key="10">
    <source>
        <dbReference type="ARBA" id="ARBA00022857"/>
    </source>
</evidence>
<keyword evidence="8" id="KW-0479">Metal-binding</keyword>
<dbReference type="EMBL" id="JAQOND010000028">
    <property type="protein sequence ID" value="MDC2828008.1"/>
    <property type="molecule type" value="Genomic_DNA"/>
</dbReference>
<dbReference type="GO" id="GO:0004450">
    <property type="term" value="F:isocitrate dehydrogenase (NADP+) activity"/>
    <property type="evidence" value="ECO:0007669"/>
    <property type="project" value="UniProtKB-EC"/>
</dbReference>
<dbReference type="SMART" id="SM01329">
    <property type="entry name" value="Iso_dh"/>
    <property type="match status" value="1"/>
</dbReference>
<dbReference type="Proteomes" id="UP001218021">
    <property type="component" value="Unassembled WGS sequence"/>
</dbReference>
<dbReference type="EC" id="1.1.1.42" evidence="4"/>
<protein>
    <recommendedName>
        <fullName evidence="5">Isocitrate dehydrogenase [NADP]</fullName>
        <ecNumber evidence="4">1.1.1.42</ecNumber>
    </recommendedName>
    <alternativeName>
        <fullName evidence="14">IDP</fullName>
    </alternativeName>
    <alternativeName>
        <fullName evidence="15">NADP(+)-specific ICDH</fullName>
    </alternativeName>
    <alternativeName>
        <fullName evidence="16">Oxalosuccinate decarboxylase</fullName>
    </alternativeName>
</protein>
<dbReference type="PROSITE" id="PS00470">
    <property type="entry name" value="IDH_IMDH"/>
    <property type="match status" value="1"/>
</dbReference>
<sequence>MSELIEMKNGQLQVPDNPQIPYLQGDGIGPEIWQATQPVLDAAVKRAYQGRRKIDWLPLLAGERAHELVDEWLPQQTIMELKRHLVAIKGPMTTPVGTGHRSINVALRQTLDLYACWRPIRYFAGVPSPVRHPERVCIDLFRENTEDIYAGIEASADSKAAQSLKKWLQETDQLQRVRFPDTAAFGIKPISKEGSQRLIQSAVDYALKNHRHYLTLVHKGNIMKETEGGFKKWGYQLIEQKYANRVLPMPRLEKIKKEQGEAVAQQVLQQAQAQGMLIVNDIICDNFFQQALLFPEHFDVVATMNLNGDYLSDALAAQVGGLGIAPGSNINFQTGCAIFEATHGTAPQLAGKNCANPTSLILSGAMMMEYLGWGKAAEMIRKAVAQAIAMQKATSDLVPAPAALSTSQYGQLLVELINS</sequence>
<dbReference type="NCBIfam" id="NF005425">
    <property type="entry name" value="PRK07006.1"/>
    <property type="match status" value="1"/>
</dbReference>
<evidence type="ECO:0000313" key="25">
    <source>
        <dbReference type="Proteomes" id="UP001218021"/>
    </source>
</evidence>
<keyword evidence="6" id="KW-0329">Glyoxylate bypass</keyword>
<feature type="modified residue" description="N6-succinyllysine" evidence="22">
    <location>
        <position position="231"/>
    </location>
</feature>
<keyword evidence="10 19" id="KW-0521">NADP</keyword>
<comment type="caution">
    <text evidence="24">The sequence shown here is derived from an EMBL/GenBank/DDBJ whole genome shotgun (WGS) entry which is preliminary data.</text>
</comment>
<evidence type="ECO:0000256" key="20">
    <source>
        <dbReference type="PIRSR" id="PIRSR604439-3"/>
    </source>
</evidence>
<comment type="function">
    <text evidence="17">Catalyzes the oxidative decarboxylation of isocitrate to 2-oxoglutarate and carbon dioxide with the concomitant reduction of NADP(+).</text>
</comment>
<dbReference type="InterPro" id="IPR019818">
    <property type="entry name" value="IsoCit/isopropylmalate_DH_CS"/>
</dbReference>
<comment type="subunit">
    <text evidence="3">Homodimer.</text>
</comment>
<evidence type="ECO:0000256" key="1">
    <source>
        <dbReference type="ARBA" id="ARBA00001936"/>
    </source>
</evidence>
<feature type="binding site" evidence="18">
    <location>
        <position position="102"/>
    </location>
    <ligand>
        <name>D-threo-isocitrate</name>
        <dbReference type="ChEBI" id="CHEBI:15562"/>
    </ligand>
</feature>
<feature type="binding site" evidence="20">
    <location>
        <position position="309"/>
    </location>
    <ligand>
        <name>Mg(2+)</name>
        <dbReference type="ChEBI" id="CHEBI:18420"/>
    </ligand>
</feature>
<feature type="site" description="Critical for catalysis" evidence="21">
    <location>
        <position position="219"/>
    </location>
</feature>